<protein>
    <submittedName>
        <fullName evidence="2">Putative secreted protein</fullName>
    </submittedName>
</protein>
<dbReference type="AlphaFoldDB" id="A0A023EX31"/>
<name>A0A023EX31_TRIIF</name>
<feature type="signal peptide" evidence="1">
    <location>
        <begin position="1"/>
        <end position="18"/>
    </location>
</feature>
<feature type="non-terminal residue" evidence="2">
    <location>
        <position position="180"/>
    </location>
</feature>
<reference evidence="2" key="1">
    <citation type="journal article" date="2014" name="PLoS Negl. Trop. Dis.">
        <title>An updated insight into the Sialotranscriptome of Triatoma infestans: developmental stage and geographic variations.</title>
        <authorList>
            <person name="Schwarz A."/>
            <person name="Medrano-Mercado N."/>
            <person name="Schaub G.A."/>
            <person name="Struchiner C.J."/>
            <person name="Bargues M.D."/>
            <person name="Levy M.Z."/>
            <person name="Ribeiro J.M."/>
        </authorList>
    </citation>
    <scope>NUCLEOTIDE SEQUENCE</scope>
    <source>
        <strain evidence="2">Chile</strain>
        <tissue evidence="2">Salivary glands</tissue>
    </source>
</reference>
<evidence type="ECO:0000313" key="2">
    <source>
        <dbReference type="EMBL" id="JAC13732.1"/>
    </source>
</evidence>
<proteinExistence type="evidence at transcript level"/>
<accession>A0A023EX31</accession>
<organism evidence="2">
    <name type="scientific">Triatoma infestans</name>
    <name type="common">Assassin bug</name>
    <dbReference type="NCBI Taxonomy" id="30076"/>
    <lineage>
        <taxon>Eukaryota</taxon>
        <taxon>Metazoa</taxon>
        <taxon>Ecdysozoa</taxon>
        <taxon>Arthropoda</taxon>
        <taxon>Hexapoda</taxon>
        <taxon>Insecta</taxon>
        <taxon>Pterygota</taxon>
        <taxon>Neoptera</taxon>
        <taxon>Paraneoptera</taxon>
        <taxon>Hemiptera</taxon>
        <taxon>Heteroptera</taxon>
        <taxon>Panheteroptera</taxon>
        <taxon>Cimicomorpha</taxon>
        <taxon>Reduviidae</taxon>
        <taxon>Triatominae</taxon>
        <taxon>Triatoma</taxon>
    </lineage>
</organism>
<keyword evidence="1" id="KW-0732">Signal</keyword>
<evidence type="ECO:0000256" key="1">
    <source>
        <dbReference type="SAM" id="SignalP"/>
    </source>
</evidence>
<sequence length="180" mass="20348">MSIIALLYLLCLWTSATTIRVKNGTTAARVTINNGNSSQLLPARERLKRLIPYMTFYLTPAGGQHRTLQSRPVLAVPAKDGGYLQFPQQSPPPPSYLVPVVVQPQTYPRQPISNYPRYLFQQPSPLTKMITQNYLAIAKQQQIGNSGGRVQHTRINSYSPQYKHLAIDHSVHKQQQQQQQ</sequence>
<feature type="chain" id="PRO_5001515446" evidence="1">
    <location>
        <begin position="19"/>
        <end position="180"/>
    </location>
</feature>
<dbReference type="EMBL" id="GBBI01004980">
    <property type="protein sequence ID" value="JAC13732.1"/>
    <property type="molecule type" value="mRNA"/>
</dbReference>